<reference evidence="2 3" key="1">
    <citation type="submission" date="2017-08" db="EMBL/GenBank/DDBJ databases">
        <title>Acidophilic green algal genome provides insights into adaptation to an acidic environment.</title>
        <authorList>
            <person name="Hirooka S."/>
            <person name="Hirose Y."/>
            <person name="Kanesaki Y."/>
            <person name="Higuchi S."/>
            <person name="Fujiwara T."/>
            <person name="Onuma R."/>
            <person name="Era A."/>
            <person name="Ohbayashi R."/>
            <person name="Uzuka A."/>
            <person name="Nozaki H."/>
            <person name="Yoshikawa H."/>
            <person name="Miyagishima S.Y."/>
        </authorList>
    </citation>
    <scope>NUCLEOTIDE SEQUENCE [LARGE SCALE GENOMIC DNA]</scope>
    <source>
        <strain evidence="2 3">NIES-2499</strain>
    </source>
</reference>
<sequence length="192" mass="21250">MGDRSNSVFYAKNLKRPLHFQNNLPAQDPLVRDLMTDIKGFSSVGGNNAPARDTNIQTEKSQFDPHGENEGSPADRPEHETVMTVVSQGMSIGVAVYDRYKRAISVAQFLDYTPVAVHNQQGTHEGSFSTLQTVKLQAVRSLDALNIEGISFPSSRHERLLKLNTLLDLSKELQISALGALIQFMLKVRTQA</sequence>
<dbReference type="AlphaFoldDB" id="A0A250XGZ2"/>
<keyword evidence="3" id="KW-1185">Reference proteome</keyword>
<organism evidence="2 3">
    <name type="scientific">Chlamydomonas eustigma</name>
    <dbReference type="NCBI Taxonomy" id="1157962"/>
    <lineage>
        <taxon>Eukaryota</taxon>
        <taxon>Viridiplantae</taxon>
        <taxon>Chlorophyta</taxon>
        <taxon>core chlorophytes</taxon>
        <taxon>Chlorophyceae</taxon>
        <taxon>CS clade</taxon>
        <taxon>Chlamydomonadales</taxon>
        <taxon>Chlamydomonadaceae</taxon>
        <taxon>Chlamydomonas</taxon>
    </lineage>
</organism>
<proteinExistence type="predicted"/>
<feature type="compositionally biased region" description="Basic and acidic residues" evidence="1">
    <location>
        <begin position="61"/>
        <end position="78"/>
    </location>
</feature>
<comment type="caution">
    <text evidence="2">The sequence shown here is derived from an EMBL/GenBank/DDBJ whole genome shotgun (WGS) entry which is preliminary data.</text>
</comment>
<evidence type="ECO:0000313" key="2">
    <source>
        <dbReference type="EMBL" id="GAX82060.1"/>
    </source>
</evidence>
<protein>
    <submittedName>
        <fullName evidence="2">Uncharacterized protein</fullName>
    </submittedName>
</protein>
<evidence type="ECO:0000313" key="3">
    <source>
        <dbReference type="Proteomes" id="UP000232323"/>
    </source>
</evidence>
<gene>
    <name evidence="2" type="ORF">CEUSTIGMA_g9488.t1</name>
</gene>
<dbReference type="Proteomes" id="UP000232323">
    <property type="component" value="Unassembled WGS sequence"/>
</dbReference>
<name>A0A250XGZ2_9CHLO</name>
<dbReference type="EMBL" id="BEGY01000074">
    <property type="protein sequence ID" value="GAX82060.1"/>
    <property type="molecule type" value="Genomic_DNA"/>
</dbReference>
<feature type="region of interest" description="Disordered" evidence="1">
    <location>
        <begin position="42"/>
        <end position="78"/>
    </location>
</feature>
<evidence type="ECO:0000256" key="1">
    <source>
        <dbReference type="SAM" id="MobiDB-lite"/>
    </source>
</evidence>
<accession>A0A250XGZ2</accession>